<comment type="cofactor">
    <cofactor evidence="1">
        <name>FAD</name>
        <dbReference type="ChEBI" id="CHEBI:57692"/>
    </cofactor>
</comment>
<gene>
    <name evidence="5" type="ORF">SAMN04489727_6500</name>
</gene>
<dbReference type="Pfam" id="PF01494">
    <property type="entry name" value="FAD_binding_3"/>
    <property type="match status" value="1"/>
</dbReference>
<keyword evidence="6" id="KW-1185">Reference proteome</keyword>
<name>A0A1H4Y3R3_9PSEU</name>
<dbReference type="STRING" id="208445.SAMN04489727_6500"/>
<dbReference type="RefSeq" id="WP_208613436.1">
    <property type="nucleotide sequence ID" value="NZ_FNSO01000004.1"/>
</dbReference>
<evidence type="ECO:0000256" key="3">
    <source>
        <dbReference type="ARBA" id="ARBA00022827"/>
    </source>
</evidence>
<organism evidence="5 6">
    <name type="scientific">Amycolatopsis tolypomycina</name>
    <dbReference type="NCBI Taxonomy" id="208445"/>
    <lineage>
        <taxon>Bacteria</taxon>
        <taxon>Bacillati</taxon>
        <taxon>Actinomycetota</taxon>
        <taxon>Actinomycetes</taxon>
        <taxon>Pseudonocardiales</taxon>
        <taxon>Pseudonocardiaceae</taxon>
        <taxon>Amycolatopsis</taxon>
    </lineage>
</organism>
<accession>A0A1H4Y3R3</accession>
<protein>
    <submittedName>
        <fullName evidence="5">3-(3-hydroxy-phenyl)propionate hydroxylase</fullName>
    </submittedName>
</protein>
<dbReference type="GO" id="GO:0071949">
    <property type="term" value="F:FAD binding"/>
    <property type="evidence" value="ECO:0007669"/>
    <property type="project" value="InterPro"/>
</dbReference>
<dbReference type="PANTHER" id="PTHR43004:SF19">
    <property type="entry name" value="BINDING MONOOXYGENASE, PUTATIVE (JCVI)-RELATED"/>
    <property type="match status" value="1"/>
</dbReference>
<dbReference type="SUPFAM" id="SSF51905">
    <property type="entry name" value="FAD/NAD(P)-binding domain"/>
    <property type="match status" value="1"/>
</dbReference>
<evidence type="ECO:0000256" key="1">
    <source>
        <dbReference type="ARBA" id="ARBA00001974"/>
    </source>
</evidence>
<evidence type="ECO:0000313" key="6">
    <source>
        <dbReference type="Proteomes" id="UP000199622"/>
    </source>
</evidence>
<dbReference type="EMBL" id="FNSO01000004">
    <property type="protein sequence ID" value="SED12000.1"/>
    <property type="molecule type" value="Genomic_DNA"/>
</dbReference>
<dbReference type="InterPro" id="IPR036188">
    <property type="entry name" value="FAD/NAD-bd_sf"/>
</dbReference>
<reference evidence="6" key="1">
    <citation type="submission" date="2016-10" db="EMBL/GenBank/DDBJ databases">
        <authorList>
            <person name="Varghese N."/>
            <person name="Submissions S."/>
        </authorList>
    </citation>
    <scope>NUCLEOTIDE SEQUENCE [LARGE SCALE GENOMIC DNA]</scope>
    <source>
        <strain evidence="6">DSM 44544</strain>
    </source>
</reference>
<dbReference type="InterPro" id="IPR002938">
    <property type="entry name" value="FAD-bd"/>
</dbReference>
<dbReference type="InterPro" id="IPR050641">
    <property type="entry name" value="RIFMO-like"/>
</dbReference>
<feature type="domain" description="FAD-binding" evidence="4">
    <location>
        <begin position="8"/>
        <end position="340"/>
    </location>
</feature>
<evidence type="ECO:0000259" key="4">
    <source>
        <dbReference type="Pfam" id="PF01494"/>
    </source>
</evidence>
<dbReference type="Proteomes" id="UP000199622">
    <property type="component" value="Unassembled WGS sequence"/>
</dbReference>
<sequence length="534" mass="58419">MSGQESLPVAVVGGGPIGLITALGLVRYGIPVVVFEEDETLSLDTKAGTVLTRTLEVLHRYDAVDDVLRASLRIDEIGDIDRATGTARASVHTGLLGDDTRFPFVVNIPQHHLEPVLRRRLEELAPGIVHMGHRMTGFDQHDDHVSLRLDTPTGERRVAARYLLACDGGRSQTREQLGITVEGHTLDQRYMLVDLEADLDVANPRDYPYLAYFGDPAEWMILVRQPHCWRFLYPLEPGAPEPDRAELAAKAKRFIGDVDGLRVLGTNIYPVHHRVADRWRAGRVFLMGDAAHLITPMWALGLNTGVLDASNLPWRLAWVLRGWADESLLDGYEREQAPVAVRGSGEMAEAARAYMDRRDDGVSAMAGGGWGVAVTRSLLGVRLDVDGTGDWSMIATGETPRPLRAGDRLPDVRLFGPDGAVHAHDLCADTFVGLYFTDARRNPRLPADDTPGLRRLVVSRWDAPLDSPLRDRALFDPGSRAMRRLGVGPDTAVLLRPDGHVAAIAAFDPTIDVDPLGAAHARITGRVPAEGALT</sequence>
<dbReference type="PRINTS" id="PR00420">
    <property type="entry name" value="RNGMNOXGNASE"/>
</dbReference>
<evidence type="ECO:0000256" key="2">
    <source>
        <dbReference type="ARBA" id="ARBA00022630"/>
    </source>
</evidence>
<evidence type="ECO:0000313" key="5">
    <source>
        <dbReference type="EMBL" id="SED12000.1"/>
    </source>
</evidence>
<dbReference type="PANTHER" id="PTHR43004">
    <property type="entry name" value="TRK SYSTEM POTASSIUM UPTAKE PROTEIN"/>
    <property type="match status" value="1"/>
</dbReference>
<keyword evidence="3" id="KW-0274">FAD</keyword>
<dbReference type="Gene3D" id="3.50.50.60">
    <property type="entry name" value="FAD/NAD(P)-binding domain"/>
    <property type="match status" value="1"/>
</dbReference>
<proteinExistence type="predicted"/>
<dbReference type="GO" id="GO:0016709">
    <property type="term" value="F:oxidoreductase activity, acting on paired donors, with incorporation or reduction of molecular oxygen, NAD(P)H as one donor, and incorporation of one atom of oxygen"/>
    <property type="evidence" value="ECO:0007669"/>
    <property type="project" value="UniProtKB-ARBA"/>
</dbReference>
<dbReference type="Gene3D" id="3.40.30.120">
    <property type="match status" value="1"/>
</dbReference>
<dbReference type="AlphaFoldDB" id="A0A1H4Y3R3"/>
<keyword evidence="2" id="KW-0285">Flavoprotein</keyword>
<dbReference type="Gene3D" id="3.30.70.2450">
    <property type="match status" value="1"/>
</dbReference>